<organism evidence="5 6">
    <name type="scientific">Paenibacillus macerans</name>
    <name type="common">Bacillus macerans</name>
    <dbReference type="NCBI Taxonomy" id="44252"/>
    <lineage>
        <taxon>Bacteria</taxon>
        <taxon>Bacillati</taxon>
        <taxon>Bacillota</taxon>
        <taxon>Bacilli</taxon>
        <taxon>Bacillales</taxon>
        <taxon>Paenibacillaceae</taxon>
        <taxon>Paenibacillus</taxon>
    </lineage>
</organism>
<dbReference type="SUPFAM" id="SSF51430">
    <property type="entry name" value="NAD(P)-linked oxidoreductase"/>
    <property type="match status" value="1"/>
</dbReference>
<gene>
    <name evidence="5" type="ORF">GNQ08_20245</name>
</gene>
<dbReference type="RefSeq" id="WP_082207815.1">
    <property type="nucleotide sequence ID" value="NZ_BGML01000031.1"/>
</dbReference>
<dbReference type="Proteomes" id="UP000442469">
    <property type="component" value="Unassembled WGS sequence"/>
</dbReference>
<dbReference type="Gene3D" id="3.20.20.100">
    <property type="entry name" value="NADP-dependent oxidoreductase domain"/>
    <property type="match status" value="1"/>
</dbReference>
<dbReference type="PANTHER" id="PTHR43638:SF3">
    <property type="entry name" value="ALDEHYDE REDUCTASE"/>
    <property type="match status" value="1"/>
</dbReference>
<evidence type="ECO:0000259" key="4">
    <source>
        <dbReference type="Pfam" id="PF00248"/>
    </source>
</evidence>
<dbReference type="AlphaFoldDB" id="A0A6N8F1B3"/>
<feature type="site" description="Lowers pKa of active site Tyr" evidence="3">
    <location>
        <position position="98"/>
    </location>
</feature>
<evidence type="ECO:0000256" key="1">
    <source>
        <dbReference type="PIRSR" id="PIRSR000097-1"/>
    </source>
</evidence>
<dbReference type="InterPro" id="IPR020471">
    <property type="entry name" value="AKR"/>
</dbReference>
<feature type="domain" description="NADP-dependent oxidoreductase" evidence="4">
    <location>
        <begin position="35"/>
        <end position="289"/>
    </location>
</feature>
<dbReference type="PANTHER" id="PTHR43638">
    <property type="entry name" value="OXIDOREDUCTASE, ALDO/KETO REDUCTASE FAMILY PROTEIN"/>
    <property type="match status" value="1"/>
</dbReference>
<sequence length="302" mass="33249">MNAGENISRRDQTGLIRETAIGHVRLADGTEVAALGQGTWRIGDNPRRRQEEIAALQAGVELGMNLIDTAEMYGEGRAESLVGEALKGKRDSVFLVSKVYPHNAGRTRIFRSCEESLKRLGTDRLDLYLLHWRGRVPLEETVECMERLVEQGKIIRWGVSNFDTADMRELAALADGSRCAVNQVLYHLGSRGIEYDLLPWQRDCGMPIMAYSPLAQAGELRTGLTEHPAVVRAAEAHGASPLQILLAWSIRGGNVIAIPKASTVRHVTENAQAARITLSNEEIAALDEAFPPPDRKVPLDII</sequence>
<evidence type="ECO:0000256" key="3">
    <source>
        <dbReference type="PIRSR" id="PIRSR000097-3"/>
    </source>
</evidence>
<dbReference type="PRINTS" id="PR00069">
    <property type="entry name" value="ALDKETRDTASE"/>
</dbReference>
<reference evidence="5 6" key="1">
    <citation type="submission" date="2019-11" db="EMBL/GenBank/DDBJ databases">
        <title>Draft genome sequences of five Paenibacillus species of dairy origin.</title>
        <authorList>
            <person name="Olajide A.M."/>
            <person name="Chen S."/>
            <person name="Lapointe G."/>
        </authorList>
    </citation>
    <scope>NUCLEOTIDE SEQUENCE [LARGE SCALE GENOMIC DNA]</scope>
    <source>
        <strain evidence="5 6">3CT49</strain>
    </source>
</reference>
<dbReference type="PIRSF" id="PIRSF000097">
    <property type="entry name" value="AKR"/>
    <property type="match status" value="1"/>
</dbReference>
<name>A0A6N8F1B3_PAEMA</name>
<feature type="active site" description="Proton donor" evidence="1">
    <location>
        <position position="73"/>
    </location>
</feature>
<dbReference type="Pfam" id="PF00248">
    <property type="entry name" value="Aldo_ket_red"/>
    <property type="match status" value="1"/>
</dbReference>
<evidence type="ECO:0000313" key="5">
    <source>
        <dbReference type="EMBL" id="MUG24703.1"/>
    </source>
</evidence>
<dbReference type="CDD" id="cd19138">
    <property type="entry name" value="AKR_YeaE"/>
    <property type="match status" value="1"/>
</dbReference>
<dbReference type="EMBL" id="WNZZ01000017">
    <property type="protein sequence ID" value="MUG24703.1"/>
    <property type="molecule type" value="Genomic_DNA"/>
</dbReference>
<accession>A0A6N8F1B3</accession>
<protein>
    <submittedName>
        <fullName evidence="5">Aldo/keto reductase</fullName>
    </submittedName>
</protein>
<dbReference type="GeneID" id="77007692"/>
<dbReference type="OrthoDB" id="9773828at2"/>
<dbReference type="GO" id="GO:0016491">
    <property type="term" value="F:oxidoreductase activity"/>
    <property type="evidence" value="ECO:0007669"/>
    <property type="project" value="InterPro"/>
</dbReference>
<dbReference type="InterPro" id="IPR036812">
    <property type="entry name" value="NAD(P)_OxRdtase_dom_sf"/>
</dbReference>
<evidence type="ECO:0000313" key="6">
    <source>
        <dbReference type="Proteomes" id="UP000442469"/>
    </source>
</evidence>
<dbReference type="InterPro" id="IPR023210">
    <property type="entry name" value="NADP_OxRdtase_dom"/>
</dbReference>
<comment type="caution">
    <text evidence="5">The sequence shown here is derived from an EMBL/GenBank/DDBJ whole genome shotgun (WGS) entry which is preliminary data.</text>
</comment>
<feature type="binding site" evidence="2">
    <location>
        <position position="131"/>
    </location>
    <ligand>
        <name>substrate</name>
    </ligand>
</feature>
<evidence type="ECO:0000256" key="2">
    <source>
        <dbReference type="PIRSR" id="PIRSR000097-2"/>
    </source>
</evidence>
<proteinExistence type="predicted"/>